<keyword evidence="2" id="KW-0444">Lipid biosynthesis</keyword>
<comment type="caution">
    <text evidence="12">The sequence shown here is derived from an EMBL/GenBank/DDBJ whole genome shotgun (WGS) entry which is preliminary data.</text>
</comment>
<dbReference type="PANTHER" id="PTHR35809">
    <property type="entry name" value="ARCHAETIDYLSERINE DECARBOXYLASE PROENZYME-RELATED"/>
    <property type="match status" value="1"/>
</dbReference>
<dbReference type="EMBL" id="DXGG01000112">
    <property type="protein sequence ID" value="HIW87275.1"/>
    <property type="molecule type" value="Genomic_DNA"/>
</dbReference>
<keyword evidence="4" id="KW-0443">Lipid metabolism</keyword>
<dbReference type="NCBIfam" id="NF003678">
    <property type="entry name" value="PRK05305.1-2"/>
    <property type="match status" value="1"/>
</dbReference>
<keyword evidence="3" id="KW-0210">Decarboxylase</keyword>
<sequence>MYIHREGYKISAVAIAVAIAVIAVLVYFVREWNWFWTALVAVIVLLAGTVVRFFRIPSRDLVRNPNQIISSADGTVVVVEQVYEPEVLKSLCIQISTFMSPNNVHVNRYPISGKVTYTNYHTGKYLIAKHPKSSSLNERTTICIETDNGQKVVVRQIAGALARRIVCYAKQGEQVQQGAELGFIKFGSRVDLFIPLESQVHVEIEDKVKGGLSVLATL</sequence>
<accession>A0A9D1RH03</accession>
<organism evidence="12 13">
    <name type="scientific">Candidatus Onthomorpha intestinigallinarum</name>
    <dbReference type="NCBI Taxonomy" id="2840880"/>
    <lineage>
        <taxon>Bacteria</taxon>
        <taxon>Pseudomonadati</taxon>
        <taxon>Bacteroidota</taxon>
        <taxon>Bacteroidia</taxon>
        <taxon>Bacteroidales</taxon>
        <taxon>Candidatus Onthomorpha</taxon>
    </lineage>
</organism>
<evidence type="ECO:0000256" key="1">
    <source>
        <dbReference type="ARBA" id="ARBA00022475"/>
    </source>
</evidence>
<keyword evidence="8 12" id="KW-0456">Lyase</keyword>
<evidence type="ECO:0000256" key="6">
    <source>
        <dbReference type="ARBA" id="ARBA00023145"/>
    </source>
</evidence>
<proteinExistence type="predicted"/>
<dbReference type="Pfam" id="PF02666">
    <property type="entry name" value="PS_Dcarbxylase"/>
    <property type="match status" value="1"/>
</dbReference>
<dbReference type="NCBIfam" id="NF003685">
    <property type="entry name" value="PRK05305.2-5"/>
    <property type="match status" value="1"/>
</dbReference>
<evidence type="ECO:0000256" key="4">
    <source>
        <dbReference type="ARBA" id="ARBA00023098"/>
    </source>
</evidence>
<keyword evidence="1" id="KW-1003">Cell membrane</keyword>
<reference evidence="12" key="1">
    <citation type="journal article" date="2021" name="PeerJ">
        <title>Extensive microbial diversity within the chicken gut microbiome revealed by metagenomics and culture.</title>
        <authorList>
            <person name="Gilroy R."/>
            <person name="Ravi A."/>
            <person name="Getino M."/>
            <person name="Pursley I."/>
            <person name="Horton D.L."/>
            <person name="Alikhan N.F."/>
            <person name="Baker D."/>
            <person name="Gharbi K."/>
            <person name="Hall N."/>
            <person name="Watson M."/>
            <person name="Adriaenssens E.M."/>
            <person name="Foster-Nyarko E."/>
            <person name="Jarju S."/>
            <person name="Secka A."/>
            <person name="Antonio M."/>
            <person name="Oren A."/>
            <person name="Chaudhuri R.R."/>
            <person name="La Ragione R."/>
            <person name="Hildebrand F."/>
            <person name="Pallen M.J."/>
        </authorList>
    </citation>
    <scope>NUCLEOTIDE SEQUENCE</scope>
    <source>
        <strain evidence="12">Gambia16-930</strain>
    </source>
</reference>
<evidence type="ECO:0000256" key="8">
    <source>
        <dbReference type="ARBA" id="ARBA00023239"/>
    </source>
</evidence>
<keyword evidence="6" id="KW-0865">Zymogen</keyword>
<protein>
    <submittedName>
        <fullName evidence="12">Phosphatidylserine decarboxylase family protein</fullName>
        <ecNumber evidence="12">4.1.1.65</ecNumber>
    </submittedName>
</protein>
<feature type="transmembrane region" description="Helical" evidence="11">
    <location>
        <begin position="7"/>
        <end position="28"/>
    </location>
</feature>
<evidence type="ECO:0000256" key="9">
    <source>
        <dbReference type="ARBA" id="ARBA00023264"/>
    </source>
</evidence>
<keyword evidence="9" id="KW-1208">Phospholipid metabolism</keyword>
<evidence type="ECO:0000256" key="2">
    <source>
        <dbReference type="ARBA" id="ARBA00022516"/>
    </source>
</evidence>
<keyword evidence="7" id="KW-0594">Phospholipid biosynthesis</keyword>
<evidence type="ECO:0000256" key="10">
    <source>
        <dbReference type="ARBA" id="ARBA00023317"/>
    </source>
</evidence>
<evidence type="ECO:0000256" key="3">
    <source>
        <dbReference type="ARBA" id="ARBA00022793"/>
    </source>
</evidence>
<dbReference type="InterPro" id="IPR033175">
    <property type="entry name" value="PSD-A"/>
</dbReference>
<feature type="transmembrane region" description="Helical" evidence="11">
    <location>
        <begin position="34"/>
        <end position="54"/>
    </location>
</feature>
<keyword evidence="5 11" id="KW-0472">Membrane</keyword>
<dbReference type="EC" id="4.1.1.65" evidence="12"/>
<evidence type="ECO:0000313" key="12">
    <source>
        <dbReference type="EMBL" id="HIW87275.1"/>
    </source>
</evidence>
<name>A0A9D1RH03_9BACT</name>
<keyword evidence="11" id="KW-0812">Transmembrane</keyword>
<dbReference type="AlphaFoldDB" id="A0A9D1RH03"/>
<evidence type="ECO:0000256" key="11">
    <source>
        <dbReference type="SAM" id="Phobius"/>
    </source>
</evidence>
<dbReference type="Proteomes" id="UP000824267">
    <property type="component" value="Unassembled WGS sequence"/>
</dbReference>
<evidence type="ECO:0000313" key="13">
    <source>
        <dbReference type="Proteomes" id="UP000824267"/>
    </source>
</evidence>
<reference evidence="12" key="2">
    <citation type="submission" date="2021-04" db="EMBL/GenBank/DDBJ databases">
        <authorList>
            <person name="Gilroy R."/>
        </authorList>
    </citation>
    <scope>NUCLEOTIDE SEQUENCE</scope>
    <source>
        <strain evidence="12">Gambia16-930</strain>
    </source>
</reference>
<dbReference type="GO" id="GO:0004609">
    <property type="term" value="F:phosphatidylserine decarboxylase activity"/>
    <property type="evidence" value="ECO:0007669"/>
    <property type="project" value="UniProtKB-EC"/>
</dbReference>
<gene>
    <name evidence="12" type="ORF">IAC47_03255</name>
</gene>
<dbReference type="GO" id="GO:0008654">
    <property type="term" value="P:phospholipid biosynthetic process"/>
    <property type="evidence" value="ECO:0007669"/>
    <property type="project" value="UniProtKB-KW"/>
</dbReference>
<dbReference type="InterPro" id="IPR003817">
    <property type="entry name" value="PS_Dcarbxylase"/>
</dbReference>
<dbReference type="PANTHER" id="PTHR35809:SF1">
    <property type="entry name" value="ARCHAETIDYLSERINE DECARBOXYLASE PROENZYME-RELATED"/>
    <property type="match status" value="1"/>
</dbReference>
<keyword evidence="11" id="KW-1133">Transmembrane helix</keyword>
<evidence type="ECO:0000256" key="7">
    <source>
        <dbReference type="ARBA" id="ARBA00023209"/>
    </source>
</evidence>
<keyword evidence="10" id="KW-0670">Pyruvate</keyword>
<evidence type="ECO:0000256" key="5">
    <source>
        <dbReference type="ARBA" id="ARBA00023136"/>
    </source>
</evidence>